<feature type="compositionally biased region" description="Low complexity" evidence="4">
    <location>
        <begin position="112"/>
        <end position="132"/>
    </location>
</feature>
<dbReference type="Proteomes" id="UP000714618">
    <property type="component" value="Unassembled WGS sequence"/>
</dbReference>
<dbReference type="EMBL" id="CAIJEO010000005">
    <property type="protein sequence ID" value="CAD0092487.1"/>
    <property type="molecule type" value="Genomic_DNA"/>
</dbReference>
<feature type="region of interest" description="Disordered" evidence="4">
    <location>
        <begin position="1"/>
        <end position="135"/>
    </location>
</feature>
<dbReference type="GO" id="GO:0006890">
    <property type="term" value="P:retrograde vesicle-mediated transport, Golgi to endoplasmic reticulum"/>
    <property type="evidence" value="ECO:0007669"/>
    <property type="project" value="TreeGrafter"/>
</dbReference>
<protein>
    <recommendedName>
        <fullName evidence="8">GET complex, subunit GET2</fullName>
    </recommendedName>
</protein>
<dbReference type="Pfam" id="PF08690">
    <property type="entry name" value="GET2"/>
    <property type="match status" value="1"/>
</dbReference>
<feature type="transmembrane region" description="Helical" evidence="5">
    <location>
        <begin position="191"/>
        <end position="214"/>
    </location>
</feature>
<evidence type="ECO:0000256" key="3">
    <source>
        <dbReference type="ARBA" id="ARBA00023136"/>
    </source>
</evidence>
<evidence type="ECO:0000256" key="1">
    <source>
        <dbReference type="ARBA" id="ARBA00022692"/>
    </source>
</evidence>
<sequence length="316" mass="34631">MSDADTESPAQRSARLRREKRNAKIQAEGSDRLARITQLSGRPAPAPEERMSHPTTQAERPSELTLCTASMNQTPTKPAQATPTKTPQHASIEDPDEVDISEHYWTPTPSDQTQLARLQQQQQQQSPFARPGQQDEDPMLKMMQSLLSGDPSAAGGIPDSAMDDLPPMLKAMMQGQRATQQQASPPTGSTYLWRIVHAVFALALGIYIAASGTFNGSKLSRSVSLEESDFGPKLFYIFATAEVVLQSSRYYMEKGRLQGSGWLATVANSGLVPQPWSNYISMLGRYAVIWQTVVADAMVIVFVLGCLAWWNGMATA</sequence>
<accession>A0A9N8JW72</accession>
<keyword evidence="7" id="KW-1185">Reference proteome</keyword>
<evidence type="ECO:0000313" key="6">
    <source>
        <dbReference type="EMBL" id="CAD0092487.1"/>
    </source>
</evidence>
<gene>
    <name evidence="6" type="ORF">AWRI4233_LOCUS3687</name>
</gene>
<dbReference type="InterPro" id="IPR028143">
    <property type="entry name" value="Get2/sif1"/>
</dbReference>
<dbReference type="OrthoDB" id="5393181at2759"/>
<reference evidence="6" key="1">
    <citation type="submission" date="2020-06" db="EMBL/GenBank/DDBJ databases">
        <authorList>
            <person name="Onetto C."/>
        </authorList>
    </citation>
    <scope>NUCLEOTIDE SEQUENCE</scope>
</reference>
<keyword evidence="2 5" id="KW-1133">Transmembrane helix</keyword>
<dbReference type="PANTHER" id="PTHR28263">
    <property type="entry name" value="GOLGI TO ER TRAFFIC PROTEIN 2"/>
    <property type="match status" value="1"/>
</dbReference>
<evidence type="ECO:0000256" key="2">
    <source>
        <dbReference type="ARBA" id="ARBA00022989"/>
    </source>
</evidence>
<evidence type="ECO:0000313" key="7">
    <source>
        <dbReference type="Proteomes" id="UP000714618"/>
    </source>
</evidence>
<feature type="compositionally biased region" description="Basic residues" evidence="4">
    <location>
        <begin position="14"/>
        <end position="23"/>
    </location>
</feature>
<feature type="transmembrane region" description="Helical" evidence="5">
    <location>
        <begin position="288"/>
        <end position="310"/>
    </location>
</feature>
<name>A0A9N8JW72_9PEZI</name>
<keyword evidence="1 5" id="KW-0812">Transmembrane</keyword>
<evidence type="ECO:0008006" key="8">
    <source>
        <dbReference type="Google" id="ProtNLM"/>
    </source>
</evidence>
<proteinExistence type="predicted"/>
<evidence type="ECO:0000256" key="5">
    <source>
        <dbReference type="SAM" id="Phobius"/>
    </source>
</evidence>
<feature type="compositionally biased region" description="Polar residues" evidence="4">
    <location>
        <begin position="53"/>
        <end position="72"/>
    </location>
</feature>
<dbReference type="AlphaFoldDB" id="A0A9N8JW72"/>
<feature type="compositionally biased region" description="Low complexity" evidence="4">
    <location>
        <begin position="73"/>
        <end position="88"/>
    </location>
</feature>
<dbReference type="PANTHER" id="PTHR28263:SF1">
    <property type="entry name" value="GOLGI TO ER TRAFFIC PROTEIN 2"/>
    <property type="match status" value="1"/>
</dbReference>
<evidence type="ECO:0000256" key="4">
    <source>
        <dbReference type="SAM" id="MobiDB-lite"/>
    </source>
</evidence>
<keyword evidence="3 5" id="KW-0472">Membrane</keyword>
<organism evidence="6 7">
    <name type="scientific">Aureobasidium mustum</name>
    <dbReference type="NCBI Taxonomy" id="2773714"/>
    <lineage>
        <taxon>Eukaryota</taxon>
        <taxon>Fungi</taxon>
        <taxon>Dikarya</taxon>
        <taxon>Ascomycota</taxon>
        <taxon>Pezizomycotina</taxon>
        <taxon>Dothideomycetes</taxon>
        <taxon>Dothideomycetidae</taxon>
        <taxon>Dothideales</taxon>
        <taxon>Saccotheciaceae</taxon>
        <taxon>Aureobasidium</taxon>
    </lineage>
</organism>
<comment type="caution">
    <text evidence="6">The sequence shown here is derived from an EMBL/GenBank/DDBJ whole genome shotgun (WGS) entry which is preliminary data.</text>
</comment>